<evidence type="ECO:0000256" key="1">
    <source>
        <dbReference type="SAM" id="MobiDB-lite"/>
    </source>
</evidence>
<comment type="caution">
    <text evidence="2">The sequence shown here is derived from an EMBL/GenBank/DDBJ whole genome shotgun (WGS) entry which is preliminary data.</text>
</comment>
<protein>
    <submittedName>
        <fullName evidence="2">Uncharacterized protein</fullName>
    </submittedName>
</protein>
<evidence type="ECO:0000313" key="3">
    <source>
        <dbReference type="Proteomes" id="UP001458880"/>
    </source>
</evidence>
<evidence type="ECO:0000313" key="2">
    <source>
        <dbReference type="EMBL" id="KAK9708825.1"/>
    </source>
</evidence>
<reference evidence="2 3" key="1">
    <citation type="journal article" date="2024" name="BMC Genomics">
        <title>De novo assembly and annotation of Popillia japonica's genome with initial clues to its potential as an invasive pest.</title>
        <authorList>
            <person name="Cucini C."/>
            <person name="Boschi S."/>
            <person name="Funari R."/>
            <person name="Cardaioli E."/>
            <person name="Iannotti N."/>
            <person name="Marturano G."/>
            <person name="Paoli F."/>
            <person name="Bruttini M."/>
            <person name="Carapelli A."/>
            <person name="Frati F."/>
            <person name="Nardi F."/>
        </authorList>
    </citation>
    <scope>NUCLEOTIDE SEQUENCE [LARGE SCALE GENOMIC DNA]</scope>
    <source>
        <strain evidence="2">DMR45628</strain>
    </source>
</reference>
<accession>A0AAW1JWE1</accession>
<dbReference type="AlphaFoldDB" id="A0AAW1JWE1"/>
<proteinExistence type="predicted"/>
<name>A0AAW1JWE1_POPJA</name>
<dbReference type="EMBL" id="JASPKY010000321">
    <property type="protein sequence ID" value="KAK9708825.1"/>
    <property type="molecule type" value="Genomic_DNA"/>
</dbReference>
<feature type="region of interest" description="Disordered" evidence="1">
    <location>
        <begin position="59"/>
        <end position="80"/>
    </location>
</feature>
<keyword evidence="3" id="KW-1185">Reference proteome</keyword>
<gene>
    <name evidence="2" type="ORF">QE152_g26990</name>
</gene>
<sequence>MTGSEKLILLVIGNPKIQGVLKDHFPKADFFEITVDIVRIEYPSDDILKIVASNQKSEIASDDDDKDDSDEPVQKPTNKDMVKGFQTIRHGLEYLENVSKNIFNALNKYEICYEKDNFVNRSGFNYLVKWKFDCILILRELMRNDIIGITQEMADDKKRKNGFKCKQDRNRQRGDCVWM</sequence>
<feature type="compositionally biased region" description="Acidic residues" evidence="1">
    <location>
        <begin position="60"/>
        <end position="71"/>
    </location>
</feature>
<dbReference type="Proteomes" id="UP001458880">
    <property type="component" value="Unassembled WGS sequence"/>
</dbReference>
<organism evidence="2 3">
    <name type="scientific">Popillia japonica</name>
    <name type="common">Japanese beetle</name>
    <dbReference type="NCBI Taxonomy" id="7064"/>
    <lineage>
        <taxon>Eukaryota</taxon>
        <taxon>Metazoa</taxon>
        <taxon>Ecdysozoa</taxon>
        <taxon>Arthropoda</taxon>
        <taxon>Hexapoda</taxon>
        <taxon>Insecta</taxon>
        <taxon>Pterygota</taxon>
        <taxon>Neoptera</taxon>
        <taxon>Endopterygota</taxon>
        <taxon>Coleoptera</taxon>
        <taxon>Polyphaga</taxon>
        <taxon>Scarabaeiformia</taxon>
        <taxon>Scarabaeidae</taxon>
        <taxon>Rutelinae</taxon>
        <taxon>Popillia</taxon>
    </lineage>
</organism>